<dbReference type="Gene3D" id="3.90.380.10">
    <property type="entry name" value="Naphthalene 1,2-dioxygenase Alpha Subunit, Chain A, domain 1"/>
    <property type="match status" value="1"/>
</dbReference>
<keyword evidence="2" id="KW-0001">2Fe-2S</keyword>
<dbReference type="OrthoDB" id="9790995at2"/>
<evidence type="ECO:0000256" key="5">
    <source>
        <dbReference type="ARBA" id="ARBA00023004"/>
    </source>
</evidence>
<dbReference type="PANTHER" id="PTHR43756">
    <property type="entry name" value="CHOLINE MONOOXYGENASE, CHLOROPLASTIC"/>
    <property type="match status" value="1"/>
</dbReference>
<comment type="caution">
    <text evidence="8">The sequence shown here is derived from an EMBL/GenBank/DDBJ whole genome shotgun (WGS) entry which is preliminary data.</text>
</comment>
<dbReference type="GO" id="GO:0051537">
    <property type="term" value="F:2 iron, 2 sulfur cluster binding"/>
    <property type="evidence" value="ECO:0007669"/>
    <property type="project" value="UniProtKB-KW"/>
</dbReference>
<evidence type="ECO:0000256" key="1">
    <source>
        <dbReference type="ARBA" id="ARBA00008751"/>
    </source>
</evidence>
<dbReference type="Proteomes" id="UP000292445">
    <property type="component" value="Unassembled WGS sequence"/>
</dbReference>
<dbReference type="InterPro" id="IPR001663">
    <property type="entry name" value="Rng_hydr_dOase-A"/>
</dbReference>
<keyword evidence="8" id="KW-0223">Dioxygenase</keyword>
<dbReference type="InterPro" id="IPR015879">
    <property type="entry name" value="Ring_hydroxy_dOase_asu_C_dom"/>
</dbReference>
<keyword evidence="4" id="KW-0560">Oxidoreductase</keyword>
<dbReference type="GO" id="GO:0051213">
    <property type="term" value="F:dioxygenase activity"/>
    <property type="evidence" value="ECO:0007669"/>
    <property type="project" value="UniProtKB-KW"/>
</dbReference>
<sequence>MPADIAQLIDDRPADGVFRVHRDVFRRQDVYAREMDRFFHGGWVFVAHASQVPNPQDYLTTSIGRQPLVVMRGQDGTLRCFHNSCRHKGALVFHQRRGNRRTHVCHYHGWAYGSDGRNLGVKGRAQGEYPAAFDDDSHDLQPVARFAEYRGFLFASLAAEVPPLETHLGDIRRFIDMAADQSEAGLEIVPGAVTYTYRANWKLQLENSTDAYHFTSTHPSYLRLLDRRSGMAGRTDVEAAIWQAGGKKREEMMGSFGFPNGHALVWTTSPVENHPLYARLPELRARVGDTRAEWMLRTRQCNIFPNLQLASNAALQMRVIRPLAVDLTEITSYCLAPVGEDAEQRRQRLRQYEDFFNPSGLATPDDTVTFEDCQRGFESGEIEWQQGYARGMGRMVTGADTHAAELDIAPDTSISGSFEMSDETVFHALYRNWSRKLK</sequence>
<dbReference type="PROSITE" id="PS51296">
    <property type="entry name" value="RIESKE"/>
    <property type="match status" value="1"/>
</dbReference>
<feature type="domain" description="Rieske" evidence="7">
    <location>
        <begin position="43"/>
        <end position="140"/>
    </location>
</feature>
<dbReference type="AlphaFoldDB" id="A0A4V2F3I1"/>
<keyword evidence="5" id="KW-0408">Iron</keyword>
<dbReference type="SUPFAM" id="SSF50022">
    <property type="entry name" value="ISP domain"/>
    <property type="match status" value="1"/>
</dbReference>
<dbReference type="GO" id="GO:0005506">
    <property type="term" value="F:iron ion binding"/>
    <property type="evidence" value="ECO:0007669"/>
    <property type="project" value="InterPro"/>
</dbReference>
<dbReference type="InterPro" id="IPR017941">
    <property type="entry name" value="Rieske_2Fe-2S"/>
</dbReference>
<reference evidence="8 9" key="1">
    <citation type="submission" date="2019-02" db="EMBL/GenBank/DDBJ databases">
        <title>Genomic Encyclopedia of Type Strains, Phase IV (KMG-IV): sequencing the most valuable type-strain genomes for metagenomic binning, comparative biology and taxonomic classification.</title>
        <authorList>
            <person name="Goeker M."/>
        </authorList>
    </citation>
    <scope>NUCLEOTIDE SEQUENCE [LARGE SCALE GENOMIC DNA]</scope>
    <source>
        <strain evidence="8 9">K24</strain>
    </source>
</reference>
<dbReference type="CDD" id="cd08879">
    <property type="entry name" value="RHO_alpha_C_AntDO-like"/>
    <property type="match status" value="1"/>
</dbReference>
<keyword evidence="3" id="KW-0479">Metal-binding</keyword>
<gene>
    <name evidence="8" type="ORF">EV675_0191</name>
</gene>
<evidence type="ECO:0000256" key="2">
    <source>
        <dbReference type="ARBA" id="ARBA00022714"/>
    </source>
</evidence>
<evidence type="ECO:0000256" key="6">
    <source>
        <dbReference type="ARBA" id="ARBA00023014"/>
    </source>
</evidence>
<dbReference type="EMBL" id="SGXC01000001">
    <property type="protein sequence ID" value="RZS84187.1"/>
    <property type="molecule type" value="Genomic_DNA"/>
</dbReference>
<dbReference type="PANTHER" id="PTHR43756:SF1">
    <property type="entry name" value="3-PHENYLPROPIONATE_CINNAMIC ACID DIOXYGENASE SUBUNIT ALPHA"/>
    <property type="match status" value="1"/>
</dbReference>
<keyword evidence="9" id="KW-1185">Reference proteome</keyword>
<accession>A0A4V2F3I1</accession>
<dbReference type="Gene3D" id="2.102.10.10">
    <property type="entry name" value="Rieske [2Fe-2S] iron-sulphur domain"/>
    <property type="match status" value="1"/>
</dbReference>
<dbReference type="InterPro" id="IPR036922">
    <property type="entry name" value="Rieske_2Fe-2S_sf"/>
</dbReference>
<dbReference type="RefSeq" id="WP_130355574.1">
    <property type="nucleotide sequence ID" value="NZ_SGXC01000001.1"/>
</dbReference>
<dbReference type="Pfam" id="PF00848">
    <property type="entry name" value="Ring_hydroxyl_A"/>
    <property type="match status" value="1"/>
</dbReference>
<evidence type="ECO:0000259" key="7">
    <source>
        <dbReference type="PROSITE" id="PS51296"/>
    </source>
</evidence>
<comment type="similarity">
    <text evidence="1">Belongs to the bacterial ring-hydroxylating dioxygenase alpha subunit family.</text>
</comment>
<evidence type="ECO:0000313" key="8">
    <source>
        <dbReference type="EMBL" id="RZS84187.1"/>
    </source>
</evidence>
<evidence type="ECO:0000313" key="9">
    <source>
        <dbReference type="Proteomes" id="UP000292445"/>
    </source>
</evidence>
<dbReference type="Pfam" id="PF00355">
    <property type="entry name" value="Rieske"/>
    <property type="match status" value="1"/>
</dbReference>
<organism evidence="8 9">
    <name type="scientific">Pigmentiphaga kullae</name>
    <dbReference type="NCBI Taxonomy" id="151784"/>
    <lineage>
        <taxon>Bacteria</taxon>
        <taxon>Pseudomonadati</taxon>
        <taxon>Pseudomonadota</taxon>
        <taxon>Betaproteobacteria</taxon>
        <taxon>Burkholderiales</taxon>
        <taxon>Alcaligenaceae</taxon>
        <taxon>Pigmentiphaga</taxon>
    </lineage>
</organism>
<protein>
    <submittedName>
        <fullName evidence="8">Benzoate/toluate 1,2-dioxygenase alpha subunit/2,4,5-trichlorophenoxyacetic acid oxygenase 1</fullName>
    </submittedName>
</protein>
<name>A0A4V2F3I1_9BURK</name>
<keyword evidence="6" id="KW-0411">Iron-sulfur</keyword>
<evidence type="ECO:0000256" key="3">
    <source>
        <dbReference type="ARBA" id="ARBA00022723"/>
    </source>
</evidence>
<proteinExistence type="inferred from homology"/>
<dbReference type="PRINTS" id="PR00090">
    <property type="entry name" value="RNGDIOXGNASE"/>
</dbReference>
<evidence type="ECO:0000256" key="4">
    <source>
        <dbReference type="ARBA" id="ARBA00023002"/>
    </source>
</evidence>
<dbReference type="SUPFAM" id="SSF55961">
    <property type="entry name" value="Bet v1-like"/>
    <property type="match status" value="1"/>
</dbReference>